<dbReference type="PANTHER" id="PTHR47972">
    <property type="entry name" value="KINESIN-LIKE PROTEIN KLP-3"/>
    <property type="match status" value="1"/>
</dbReference>
<comment type="similarity">
    <text evidence="11">Belongs to the TRAFAC class myosin-kinesin ATPase superfamily. Kinesin family.</text>
</comment>
<dbReference type="GO" id="GO:0005874">
    <property type="term" value="C:microtubule"/>
    <property type="evidence" value="ECO:0007669"/>
    <property type="project" value="UniProtKB-KW"/>
</dbReference>
<keyword evidence="7 11" id="KW-0505">Motor protein</keyword>
<keyword evidence="8" id="KW-0206">Cytoskeleton</keyword>
<evidence type="ECO:0000256" key="5">
    <source>
        <dbReference type="ARBA" id="ARBA00022840"/>
    </source>
</evidence>
<dbReference type="FunFam" id="3.40.850.10:FF:000066">
    <property type="entry name" value="Kinesin-like protein"/>
    <property type="match status" value="1"/>
</dbReference>
<gene>
    <name evidence="15" type="primary">KIFC2</name>
</gene>
<evidence type="ECO:0000256" key="1">
    <source>
        <dbReference type="ARBA" id="ARBA00004245"/>
    </source>
</evidence>
<comment type="function">
    <text evidence="9">May play a role in microtubule-dependent retrograde axonal transport. May function as the motor for the transport of multivesicular body (MVB)-like organelles in dendrites.</text>
</comment>
<proteinExistence type="inferred from homology"/>
<feature type="compositionally biased region" description="Pro residues" evidence="13">
    <location>
        <begin position="596"/>
        <end position="622"/>
    </location>
</feature>
<evidence type="ECO:0000256" key="6">
    <source>
        <dbReference type="ARBA" id="ARBA00023054"/>
    </source>
</evidence>
<organism evidence="15 16">
    <name type="scientific">Ornithorhynchus anatinus</name>
    <name type="common">Duckbill platypus</name>
    <dbReference type="NCBI Taxonomy" id="9258"/>
    <lineage>
        <taxon>Eukaryota</taxon>
        <taxon>Metazoa</taxon>
        <taxon>Chordata</taxon>
        <taxon>Craniata</taxon>
        <taxon>Vertebrata</taxon>
        <taxon>Euteleostomi</taxon>
        <taxon>Mammalia</taxon>
        <taxon>Monotremata</taxon>
        <taxon>Ornithorhynchidae</taxon>
        <taxon>Ornithorhynchus</taxon>
    </lineage>
</organism>
<feature type="domain" description="Kinesin motor" evidence="14">
    <location>
        <begin position="256"/>
        <end position="571"/>
    </location>
</feature>
<dbReference type="SMART" id="SM00129">
    <property type="entry name" value="KISc"/>
    <property type="match status" value="1"/>
</dbReference>
<feature type="compositionally biased region" description="Polar residues" evidence="13">
    <location>
        <begin position="1"/>
        <end position="12"/>
    </location>
</feature>
<dbReference type="GO" id="GO:0003777">
    <property type="term" value="F:microtubule motor activity"/>
    <property type="evidence" value="ECO:0007669"/>
    <property type="project" value="InterPro"/>
</dbReference>
<reference evidence="15" key="3">
    <citation type="submission" date="2025-09" db="UniProtKB">
        <authorList>
            <consortium name="Ensembl"/>
        </authorList>
    </citation>
    <scope>IDENTIFICATION</scope>
    <source>
        <strain evidence="15">Glennie</strain>
    </source>
</reference>
<evidence type="ECO:0000259" key="14">
    <source>
        <dbReference type="PROSITE" id="PS50067"/>
    </source>
</evidence>
<keyword evidence="16" id="KW-1185">Reference proteome</keyword>
<dbReference type="PANTHER" id="PTHR47972:SF5">
    <property type="entry name" value="KINESIN-LIKE PROTEIN KIFC3"/>
    <property type="match status" value="1"/>
</dbReference>
<dbReference type="InterPro" id="IPR027417">
    <property type="entry name" value="P-loop_NTPase"/>
</dbReference>
<keyword evidence="6 12" id="KW-0175">Coiled coil</keyword>
<evidence type="ECO:0000256" key="12">
    <source>
        <dbReference type="SAM" id="Coils"/>
    </source>
</evidence>
<accession>A0A6I8PCX8</accession>
<reference evidence="15 16" key="1">
    <citation type="journal article" date="2008" name="Nature">
        <title>Genome analysis of the platypus reveals unique signatures of evolution.</title>
        <authorList>
            <person name="Warren W.C."/>
            <person name="Hillier L.W."/>
            <person name="Marshall Graves J.A."/>
            <person name="Birney E."/>
            <person name="Ponting C.P."/>
            <person name="Grutzner F."/>
            <person name="Belov K."/>
            <person name="Miller W."/>
            <person name="Clarke L."/>
            <person name="Chinwalla A.T."/>
            <person name="Yang S.P."/>
            <person name="Heger A."/>
            <person name="Locke D.P."/>
            <person name="Miethke P."/>
            <person name="Waters P.D."/>
            <person name="Veyrunes F."/>
            <person name="Fulton L."/>
            <person name="Fulton B."/>
            <person name="Graves T."/>
            <person name="Wallis J."/>
            <person name="Puente X.S."/>
            <person name="Lopez-Otin C."/>
            <person name="Ordonez G.R."/>
            <person name="Eichler E.E."/>
            <person name="Chen L."/>
            <person name="Cheng Z."/>
            <person name="Deakin J.E."/>
            <person name="Alsop A."/>
            <person name="Thompson K."/>
            <person name="Kirby P."/>
            <person name="Papenfuss A.T."/>
            <person name="Wakefield M.J."/>
            <person name="Olender T."/>
            <person name="Lancet D."/>
            <person name="Huttley G.A."/>
            <person name="Smit A.F."/>
            <person name="Pask A."/>
            <person name="Temple-Smith P."/>
            <person name="Batzer M.A."/>
            <person name="Walker J.A."/>
            <person name="Konkel M.K."/>
            <person name="Harris R.S."/>
            <person name="Whittington C.M."/>
            <person name="Wong E.S."/>
            <person name="Gemmell N.J."/>
            <person name="Buschiazzo E."/>
            <person name="Vargas Jentzsch I.M."/>
            <person name="Merkel A."/>
            <person name="Schmitz J."/>
            <person name="Zemann A."/>
            <person name="Churakov G."/>
            <person name="Kriegs J.O."/>
            <person name="Brosius J."/>
            <person name="Murchison E.P."/>
            <person name="Sachidanandam R."/>
            <person name="Smith C."/>
            <person name="Hannon G.J."/>
            <person name="Tsend-Ayush E."/>
            <person name="McMillan D."/>
            <person name="Attenborough R."/>
            <person name="Rens W."/>
            <person name="Ferguson-Smith M."/>
            <person name="Lefevre C.M."/>
            <person name="Sharp J.A."/>
            <person name="Nicholas K.R."/>
            <person name="Ray D.A."/>
            <person name="Kube M."/>
            <person name="Reinhardt R."/>
            <person name="Pringle T.H."/>
            <person name="Taylor J."/>
            <person name="Jones R.C."/>
            <person name="Nixon B."/>
            <person name="Dacheux J.L."/>
            <person name="Niwa H."/>
            <person name="Sekita Y."/>
            <person name="Huang X."/>
            <person name="Stark A."/>
            <person name="Kheradpour P."/>
            <person name="Kellis M."/>
            <person name="Flicek P."/>
            <person name="Chen Y."/>
            <person name="Webber C."/>
            <person name="Hardison R."/>
            <person name="Nelson J."/>
            <person name="Hallsworth-Pepin K."/>
            <person name="Delehaunty K."/>
            <person name="Markovic C."/>
            <person name="Minx P."/>
            <person name="Feng Y."/>
            <person name="Kremitzki C."/>
            <person name="Mitreva M."/>
            <person name="Glasscock J."/>
            <person name="Wylie T."/>
            <person name="Wohldmann P."/>
            <person name="Thiru P."/>
            <person name="Nhan M.N."/>
            <person name="Pohl C.S."/>
            <person name="Smith S.M."/>
            <person name="Hou S."/>
            <person name="Nefedov M."/>
            <person name="de Jong P.J."/>
            <person name="Renfree M.B."/>
            <person name="Mardis E.R."/>
            <person name="Wilson R.K."/>
        </authorList>
    </citation>
    <scope>NUCLEOTIDE SEQUENCE [LARGE SCALE GENOMIC DNA]</scope>
    <source>
        <strain evidence="15 16">Glennie</strain>
    </source>
</reference>
<dbReference type="OrthoDB" id="3176171at2759"/>
<dbReference type="InterPro" id="IPR036961">
    <property type="entry name" value="Kinesin_motor_dom_sf"/>
</dbReference>
<evidence type="ECO:0000256" key="7">
    <source>
        <dbReference type="ARBA" id="ARBA00023175"/>
    </source>
</evidence>
<dbReference type="Gene3D" id="3.40.850.10">
    <property type="entry name" value="Kinesin motor domain"/>
    <property type="match status" value="1"/>
</dbReference>
<sequence length="622" mass="68445">MLDGTSWSSQIQDQKRQVEQQEGELGRLPMGGGVTDSEKRIENLTAENEGLKQSLRLTRELLWQLGGPGPGSRPAHLPLLQEDAAPCAEAGWRARSVPEQEERLGRLEEWLALLGGRQEEAARRLELGLQSLREQLEAQGRRASPTQDRELQGLRDQLACLERRLKASERGGDGGQLAELRGRLAALPSALHGLRRGCLDLRSLLRDFTQSSREVLSQARGRMVLWEGPRALEEQHQAEQRLRRDLQGPRLELKGNIRVLCRLKPGTPGGTVSVEPGPGGIITAHHRGRRRRFCLDRVFPPQATQEEVFLELEPTVLSCLSGYSVCIFAYGQTGSGKTYTMEGPSEDPGIGPRALRVLFRELGAEGGPARPRVRVSMVEIYNEVIRDLLAREPQEKLVVRQRPDGSGQLHVPGLTSLDVPNLEELHKMLALGRSHRATAATRMNEHSSRSHSLLTLTFTAARPPHGSGASGLLHLVDLAGSERVWKSGAQGVRLREARSINRSLLALGEVMAALRARRPHVPFRDSQLTRLLQGTLARGCRTLMLVQISTDPEDLGETVCSLKFAERVGQVELGPAVKHRSPPSPETPLIRTPSTPETPPTQTPSTPETPPTPEGALWPLPP</sequence>
<dbReference type="PROSITE" id="PS50067">
    <property type="entry name" value="KINESIN_MOTOR_2"/>
    <property type="match status" value="1"/>
</dbReference>
<dbReference type="GO" id="GO:0008017">
    <property type="term" value="F:microtubule binding"/>
    <property type="evidence" value="ECO:0000318"/>
    <property type="project" value="GO_Central"/>
</dbReference>
<dbReference type="OMA" id="EWAKWSW"/>
<dbReference type="Bgee" id="ENSOANG00000050713">
    <property type="expression patterns" value="Expressed in cerebellum and 4 other cell types or tissues"/>
</dbReference>
<evidence type="ECO:0000256" key="4">
    <source>
        <dbReference type="ARBA" id="ARBA00022741"/>
    </source>
</evidence>
<evidence type="ECO:0000256" key="11">
    <source>
        <dbReference type="PROSITE-ProRule" id="PRU00283"/>
    </source>
</evidence>
<comment type="subcellular location">
    <subcellularLocation>
        <location evidence="1">Cytoplasm</location>
        <location evidence="1">Cytoskeleton</location>
    </subcellularLocation>
</comment>
<dbReference type="GeneID" id="103168508"/>
<dbReference type="GO" id="GO:0007018">
    <property type="term" value="P:microtubule-based movement"/>
    <property type="evidence" value="ECO:0007669"/>
    <property type="project" value="InterPro"/>
</dbReference>
<feature type="coiled-coil region" evidence="12">
    <location>
        <begin position="122"/>
        <end position="171"/>
    </location>
</feature>
<dbReference type="InterPro" id="IPR027640">
    <property type="entry name" value="Kinesin-like_fam"/>
</dbReference>
<dbReference type="GO" id="GO:0015630">
    <property type="term" value="C:microtubule cytoskeleton"/>
    <property type="evidence" value="ECO:0000318"/>
    <property type="project" value="GO_Central"/>
</dbReference>
<dbReference type="RefSeq" id="XP_028918367.1">
    <property type="nucleotide sequence ID" value="XM_029062534.2"/>
</dbReference>
<evidence type="ECO:0000313" key="15">
    <source>
        <dbReference type="Ensembl" id="ENSOANP00000050626.1"/>
    </source>
</evidence>
<dbReference type="GO" id="GO:0005524">
    <property type="term" value="F:ATP binding"/>
    <property type="evidence" value="ECO:0007669"/>
    <property type="project" value="UniProtKB-UniRule"/>
</dbReference>
<dbReference type="Pfam" id="PF00225">
    <property type="entry name" value="Kinesin"/>
    <property type="match status" value="1"/>
</dbReference>
<evidence type="ECO:0000256" key="3">
    <source>
        <dbReference type="ARBA" id="ARBA00022701"/>
    </source>
</evidence>
<dbReference type="AlphaFoldDB" id="A0A6I8PCX8"/>
<protein>
    <recommendedName>
        <fullName evidence="10">Kinesin-like protein KIFC2</fullName>
    </recommendedName>
</protein>
<name>A0A6I8PCX8_ORNAN</name>
<dbReference type="FunCoup" id="A0A6I8PCX8">
    <property type="interactions" value="159"/>
</dbReference>
<keyword evidence="2" id="KW-0963">Cytoplasm</keyword>
<dbReference type="Proteomes" id="UP000002279">
    <property type="component" value="Chromosome 4"/>
</dbReference>
<dbReference type="InParanoid" id="A0A6I8PCX8"/>
<dbReference type="CTD" id="90990"/>
<evidence type="ECO:0000256" key="2">
    <source>
        <dbReference type="ARBA" id="ARBA00022490"/>
    </source>
</evidence>
<evidence type="ECO:0000256" key="10">
    <source>
        <dbReference type="ARBA" id="ARBA00073325"/>
    </source>
</evidence>
<evidence type="ECO:0000256" key="8">
    <source>
        <dbReference type="ARBA" id="ARBA00023212"/>
    </source>
</evidence>
<feature type="region of interest" description="Disordered" evidence="13">
    <location>
        <begin position="573"/>
        <end position="622"/>
    </location>
</feature>
<keyword evidence="5 11" id="KW-0067">ATP-binding</keyword>
<feature type="binding site" evidence="11">
    <location>
        <begin position="331"/>
        <end position="338"/>
    </location>
    <ligand>
        <name>ATP</name>
        <dbReference type="ChEBI" id="CHEBI:30616"/>
    </ligand>
</feature>
<dbReference type="SUPFAM" id="SSF52540">
    <property type="entry name" value="P-loop containing nucleoside triphosphate hydrolases"/>
    <property type="match status" value="1"/>
</dbReference>
<dbReference type="KEGG" id="oaa:103168508"/>
<evidence type="ECO:0000313" key="16">
    <source>
        <dbReference type="Proteomes" id="UP000002279"/>
    </source>
</evidence>
<keyword evidence="4 11" id="KW-0547">Nucleotide-binding</keyword>
<evidence type="ECO:0000256" key="13">
    <source>
        <dbReference type="SAM" id="MobiDB-lite"/>
    </source>
</evidence>
<evidence type="ECO:0000256" key="9">
    <source>
        <dbReference type="ARBA" id="ARBA00057541"/>
    </source>
</evidence>
<dbReference type="GeneTree" id="ENSGT00940000154022"/>
<dbReference type="InterPro" id="IPR001752">
    <property type="entry name" value="Kinesin_motor_dom"/>
</dbReference>
<keyword evidence="3" id="KW-0493">Microtubule</keyword>
<dbReference type="GO" id="GO:0007017">
    <property type="term" value="P:microtubule-based process"/>
    <property type="evidence" value="ECO:0000318"/>
    <property type="project" value="GO_Central"/>
</dbReference>
<dbReference type="Ensembl" id="ENSOANT00000052423.1">
    <property type="protein sequence ID" value="ENSOANP00000050626.1"/>
    <property type="gene ID" value="ENSOANG00000050713.1"/>
</dbReference>
<reference evidence="15" key="2">
    <citation type="submission" date="2025-08" db="UniProtKB">
        <authorList>
            <consortium name="Ensembl"/>
        </authorList>
    </citation>
    <scope>IDENTIFICATION</scope>
    <source>
        <strain evidence="15">Glennie</strain>
    </source>
</reference>
<feature type="region of interest" description="Disordered" evidence="13">
    <location>
        <begin position="1"/>
        <end position="39"/>
    </location>
</feature>
<dbReference type="PRINTS" id="PR00380">
    <property type="entry name" value="KINESINHEAVY"/>
</dbReference>